<name>A0A8J3KQQ7_9ACTN</name>
<dbReference type="AlphaFoldDB" id="A0A8J3KQQ7"/>
<protein>
    <recommendedName>
        <fullName evidence="3">mRNA interferase MazF</fullName>
    </recommendedName>
</protein>
<keyword evidence="2" id="KW-1185">Reference proteome</keyword>
<evidence type="ECO:0008006" key="3">
    <source>
        <dbReference type="Google" id="ProtNLM"/>
    </source>
</evidence>
<dbReference type="Proteomes" id="UP000659904">
    <property type="component" value="Unassembled WGS sequence"/>
</dbReference>
<reference evidence="1 2" key="1">
    <citation type="submission" date="2021-01" db="EMBL/GenBank/DDBJ databases">
        <title>Whole genome shotgun sequence of Catellatospora citrea NBRC 14495.</title>
        <authorList>
            <person name="Komaki H."/>
            <person name="Tamura T."/>
        </authorList>
    </citation>
    <scope>NUCLEOTIDE SEQUENCE [LARGE SCALE GENOMIC DNA]</scope>
    <source>
        <strain evidence="1 2">NBRC 14495</strain>
    </source>
</reference>
<dbReference type="EMBL" id="BONH01000074">
    <property type="protein sequence ID" value="GIG03164.1"/>
    <property type="molecule type" value="Genomic_DNA"/>
</dbReference>
<gene>
    <name evidence="1" type="ORF">Cci01nite_82570</name>
</gene>
<evidence type="ECO:0000313" key="2">
    <source>
        <dbReference type="Proteomes" id="UP000659904"/>
    </source>
</evidence>
<comment type="caution">
    <text evidence="1">The sequence shown here is derived from an EMBL/GenBank/DDBJ whole genome shotgun (WGS) entry which is preliminary data.</text>
</comment>
<proteinExistence type="predicted"/>
<evidence type="ECO:0000313" key="1">
    <source>
        <dbReference type="EMBL" id="GIG03164.1"/>
    </source>
</evidence>
<organism evidence="1 2">
    <name type="scientific">Catellatospora citrea</name>
    <dbReference type="NCBI Taxonomy" id="53366"/>
    <lineage>
        <taxon>Bacteria</taxon>
        <taxon>Bacillati</taxon>
        <taxon>Actinomycetota</taxon>
        <taxon>Actinomycetes</taxon>
        <taxon>Micromonosporales</taxon>
        <taxon>Micromonosporaceae</taxon>
        <taxon>Catellatospora</taxon>
    </lineage>
</organism>
<sequence length="103" mass="11019">MIPARGDIWRYTPAVPRPGQSTLRLIVSSDGINRVQELPVVLALHIVDDDPGGLLAVAVPPYGWATALTIEPVMRSRLAEHVDTIDAASLDNVSAALRAAQDL</sequence>
<accession>A0A8J3KQQ7</accession>